<organism evidence="2 3">
    <name type="scientific">Haloferax sulfurifontis</name>
    <dbReference type="NCBI Taxonomy" id="255616"/>
    <lineage>
        <taxon>Archaea</taxon>
        <taxon>Methanobacteriati</taxon>
        <taxon>Methanobacteriota</taxon>
        <taxon>Stenosarchaea group</taxon>
        <taxon>Halobacteria</taxon>
        <taxon>Halobacteriales</taxon>
        <taxon>Haloferacaceae</taxon>
        <taxon>Haloferax</taxon>
    </lineage>
</organism>
<gene>
    <name evidence="2" type="ORF">GCM10007209_37710</name>
</gene>
<evidence type="ECO:0000256" key="1">
    <source>
        <dbReference type="SAM" id="MobiDB-lite"/>
    </source>
</evidence>
<sequence>MATNTPHNAAEPDHRVTDPVTDGGLASMEARFAGQVHNVCLKLGVDEDTASELALSLVSDGVLADDTAAIADALDRFDVPHDARVAALAVVEERTMSRGELAAISNELTRGDAVRVETTGGVSRHRVLDAPGADDLSVVYPLMVDTATPPRAAIGGLRVPALSPVDIPHVVHGDDIAPVLRIDRVDRYAGVGDRR</sequence>
<name>A0A830DYQ9_9EURY</name>
<accession>A0A830DYQ9</accession>
<dbReference type="RefSeq" id="WP_188425030.1">
    <property type="nucleotide sequence ID" value="NZ_BMCI01000010.1"/>
</dbReference>
<evidence type="ECO:0000313" key="2">
    <source>
        <dbReference type="EMBL" id="GGC72233.1"/>
    </source>
</evidence>
<dbReference type="Proteomes" id="UP000646833">
    <property type="component" value="Unassembled WGS sequence"/>
</dbReference>
<comment type="caution">
    <text evidence="2">The sequence shown here is derived from an EMBL/GenBank/DDBJ whole genome shotgun (WGS) entry which is preliminary data.</text>
</comment>
<proteinExistence type="predicted"/>
<dbReference type="AlphaFoldDB" id="A0A830DYQ9"/>
<evidence type="ECO:0000313" key="3">
    <source>
        <dbReference type="Proteomes" id="UP000646833"/>
    </source>
</evidence>
<protein>
    <submittedName>
        <fullName evidence="2">Uncharacterized protein</fullName>
    </submittedName>
</protein>
<feature type="region of interest" description="Disordered" evidence="1">
    <location>
        <begin position="1"/>
        <end position="22"/>
    </location>
</feature>
<reference evidence="2" key="2">
    <citation type="submission" date="2020-09" db="EMBL/GenBank/DDBJ databases">
        <authorList>
            <person name="Sun Q."/>
            <person name="Sedlacek I."/>
        </authorList>
    </citation>
    <scope>NUCLEOTIDE SEQUENCE</scope>
    <source>
        <strain evidence="2">CCM 7217</strain>
    </source>
</reference>
<reference evidence="2" key="1">
    <citation type="journal article" date="2014" name="Int. J. Syst. Evol. Microbiol.">
        <title>Complete genome sequence of Corynebacterium casei LMG S-19264T (=DSM 44701T), isolated from a smear-ripened cheese.</title>
        <authorList>
            <consortium name="US DOE Joint Genome Institute (JGI-PGF)"/>
            <person name="Walter F."/>
            <person name="Albersmeier A."/>
            <person name="Kalinowski J."/>
            <person name="Ruckert C."/>
        </authorList>
    </citation>
    <scope>NUCLEOTIDE SEQUENCE</scope>
    <source>
        <strain evidence="2">CCM 7217</strain>
    </source>
</reference>
<dbReference type="EMBL" id="BMCI01000010">
    <property type="protein sequence ID" value="GGC72233.1"/>
    <property type="molecule type" value="Genomic_DNA"/>
</dbReference>